<evidence type="ECO:0000256" key="1">
    <source>
        <dbReference type="SAM" id="MobiDB-lite"/>
    </source>
</evidence>
<evidence type="ECO:0000313" key="3">
    <source>
        <dbReference type="Proteomes" id="UP000024635"/>
    </source>
</evidence>
<evidence type="ECO:0000313" key="2">
    <source>
        <dbReference type="EMBL" id="EYC14882.1"/>
    </source>
</evidence>
<dbReference type="AlphaFoldDB" id="A0A016UJ55"/>
<keyword evidence="3" id="KW-1185">Reference proteome</keyword>
<feature type="compositionally biased region" description="Basic residues" evidence="1">
    <location>
        <begin position="77"/>
        <end position="93"/>
    </location>
</feature>
<reference evidence="3" key="1">
    <citation type="journal article" date="2015" name="Nat. Genet.">
        <title>The genome and transcriptome of the zoonotic hookworm Ancylostoma ceylanicum identify infection-specific gene families.</title>
        <authorList>
            <person name="Schwarz E.M."/>
            <person name="Hu Y."/>
            <person name="Antoshechkin I."/>
            <person name="Miller M.M."/>
            <person name="Sternberg P.W."/>
            <person name="Aroian R.V."/>
        </authorList>
    </citation>
    <scope>NUCLEOTIDE SEQUENCE</scope>
    <source>
        <strain evidence="3">HY135</strain>
    </source>
</reference>
<protein>
    <submittedName>
        <fullName evidence="2">Uncharacterized protein</fullName>
    </submittedName>
</protein>
<dbReference type="EMBL" id="JARK01001375">
    <property type="protein sequence ID" value="EYC14882.1"/>
    <property type="molecule type" value="Genomic_DNA"/>
</dbReference>
<sequence length="93" mass="10380">MVFRAESLEESTPLNRSVRLPETYLIFAVFKSATRVAIEWTLIVHSRSRSLLTGIWSTPGNGVLDRASSSLGGRISAGKRYRSRGRQKSNRAN</sequence>
<organism evidence="2 3">
    <name type="scientific">Ancylostoma ceylanicum</name>
    <dbReference type="NCBI Taxonomy" id="53326"/>
    <lineage>
        <taxon>Eukaryota</taxon>
        <taxon>Metazoa</taxon>
        <taxon>Ecdysozoa</taxon>
        <taxon>Nematoda</taxon>
        <taxon>Chromadorea</taxon>
        <taxon>Rhabditida</taxon>
        <taxon>Rhabditina</taxon>
        <taxon>Rhabditomorpha</taxon>
        <taxon>Strongyloidea</taxon>
        <taxon>Ancylostomatidae</taxon>
        <taxon>Ancylostomatinae</taxon>
        <taxon>Ancylostoma</taxon>
    </lineage>
</organism>
<feature type="region of interest" description="Disordered" evidence="1">
    <location>
        <begin position="67"/>
        <end position="93"/>
    </location>
</feature>
<dbReference type="Proteomes" id="UP000024635">
    <property type="component" value="Unassembled WGS sequence"/>
</dbReference>
<accession>A0A016UJ55</accession>
<gene>
    <name evidence="2" type="primary">Acey_s0039.g61</name>
    <name evidence="2" type="ORF">Y032_0039g61</name>
</gene>
<name>A0A016UJ55_9BILA</name>
<proteinExistence type="predicted"/>
<comment type="caution">
    <text evidence="2">The sequence shown here is derived from an EMBL/GenBank/DDBJ whole genome shotgun (WGS) entry which is preliminary data.</text>
</comment>